<sequence>MTAVHNPTLSTPISRRRLGGLFCGALAAAGLAGCGRTEARSASSPSASSKLSLLLDWNPNPDHVTLYTAVHTGAFTKEGIEVGIQNPANTADAAKQVSLGQVDLAVSYEPDTLIAVGQGLDVISVAALIPVSLTSLIAKKSRGITSGAQLKGRMVGLSGLASQRPSVEYIARRSGVDPATITMPNIQQSLSQALLTDKVDAIYGGFRNIEGIELAEKVPVDVMPATELGLPDYAELVIIASRRRLAQEKGYAEKVRAFLRGLAAGQSAAQKDHSTAVEAMTAPTRGSYQPQMVAKMVDATVGLLGTGPFGVQKPADWAAFATWMHRNGLLDKALDGASGTTNDYLPPDPAR</sequence>
<gene>
    <name evidence="2" type="ORF">C0Z10_06875</name>
</gene>
<dbReference type="Proteomes" id="UP000285875">
    <property type="component" value="Chromosome"/>
</dbReference>
<dbReference type="Gene3D" id="3.40.190.10">
    <property type="entry name" value="Periplasmic binding protein-like II"/>
    <property type="match status" value="2"/>
</dbReference>
<dbReference type="RefSeq" id="WP_097798894.1">
    <property type="nucleotide sequence ID" value="NZ_CP025570.1"/>
</dbReference>
<dbReference type="EMBL" id="CP025570">
    <property type="protein sequence ID" value="AZZ39518.1"/>
    <property type="molecule type" value="Genomic_DNA"/>
</dbReference>
<feature type="domain" description="SsuA/THI5-like" evidence="1">
    <location>
        <begin position="60"/>
        <end position="272"/>
    </location>
</feature>
<dbReference type="PANTHER" id="PTHR31528">
    <property type="entry name" value="4-AMINO-5-HYDROXYMETHYL-2-METHYLPYRIMIDINE PHOSPHATE SYNTHASE THI11-RELATED"/>
    <property type="match status" value="1"/>
</dbReference>
<organism evidence="2 3">
    <name type="scientific">Acidipropionibacterium jensenii</name>
    <dbReference type="NCBI Taxonomy" id="1749"/>
    <lineage>
        <taxon>Bacteria</taxon>
        <taxon>Bacillati</taxon>
        <taxon>Actinomycetota</taxon>
        <taxon>Actinomycetes</taxon>
        <taxon>Propionibacteriales</taxon>
        <taxon>Propionibacteriaceae</taxon>
        <taxon>Acidipropionibacterium</taxon>
    </lineage>
</organism>
<dbReference type="KEGG" id="aji:C0Z10_06875"/>
<evidence type="ECO:0000313" key="2">
    <source>
        <dbReference type="EMBL" id="AZZ39518.1"/>
    </source>
</evidence>
<evidence type="ECO:0000313" key="3">
    <source>
        <dbReference type="Proteomes" id="UP000285875"/>
    </source>
</evidence>
<protein>
    <submittedName>
        <fullName evidence="2">ABC transporter substrate-binding protein</fullName>
    </submittedName>
</protein>
<dbReference type="InterPro" id="IPR015168">
    <property type="entry name" value="SsuA/THI5"/>
</dbReference>
<dbReference type="PANTHER" id="PTHR31528:SF3">
    <property type="entry name" value="THIAMINE BIOSYNTHESIS PROTEIN HI_0357-RELATED"/>
    <property type="match status" value="1"/>
</dbReference>
<dbReference type="GO" id="GO:0009228">
    <property type="term" value="P:thiamine biosynthetic process"/>
    <property type="evidence" value="ECO:0007669"/>
    <property type="project" value="InterPro"/>
</dbReference>
<dbReference type="Pfam" id="PF09084">
    <property type="entry name" value="NMT1"/>
    <property type="match status" value="1"/>
</dbReference>
<reference evidence="3" key="1">
    <citation type="submission" date="2017-12" db="EMBL/GenBank/DDBJ databases">
        <title>Whole genome sequencing of Acidipropionibacterium jensenii strains JS279 and JS280.</title>
        <authorList>
            <person name="Deptula P."/>
            <person name="Laine P."/>
            <person name="Smolander O.-P."/>
            <person name="Paulin L."/>
            <person name="Auvinen P."/>
            <person name="Varmanen P."/>
        </authorList>
    </citation>
    <scope>NUCLEOTIDE SEQUENCE [LARGE SCALE GENOMIC DNA]</scope>
    <source>
        <strain evidence="3">JS280</strain>
    </source>
</reference>
<dbReference type="AlphaFoldDB" id="A0A3T0RZI8"/>
<dbReference type="SUPFAM" id="SSF53850">
    <property type="entry name" value="Periplasmic binding protein-like II"/>
    <property type="match status" value="1"/>
</dbReference>
<accession>A0A3T0RZI8</accession>
<proteinExistence type="predicted"/>
<evidence type="ECO:0000259" key="1">
    <source>
        <dbReference type="Pfam" id="PF09084"/>
    </source>
</evidence>
<name>A0A3T0RZI8_9ACTN</name>
<dbReference type="InterPro" id="IPR027939">
    <property type="entry name" value="NMT1/THI5"/>
</dbReference>